<keyword evidence="4" id="KW-0326">Glycosidase</keyword>
<feature type="region of interest" description="Disordered" evidence="5">
    <location>
        <begin position="506"/>
        <end position="549"/>
    </location>
</feature>
<dbReference type="Gene3D" id="2.70.98.10">
    <property type="match status" value="1"/>
</dbReference>
<evidence type="ECO:0000256" key="5">
    <source>
        <dbReference type="SAM" id="MobiDB-lite"/>
    </source>
</evidence>
<dbReference type="EMBL" id="CAXAMN010001636">
    <property type="protein sequence ID" value="CAK8995494.1"/>
    <property type="molecule type" value="Genomic_DNA"/>
</dbReference>
<dbReference type="PANTHER" id="PTHR46323">
    <property type="entry name" value="BETA-GALACTOSIDASE"/>
    <property type="match status" value="1"/>
</dbReference>
<protein>
    <recommendedName>
        <fullName evidence="2">beta-galactosidase</fullName>
        <ecNumber evidence="2">3.2.1.23</ecNumber>
    </recommendedName>
</protein>
<proteinExistence type="predicted"/>
<dbReference type="InterPro" id="IPR011013">
    <property type="entry name" value="Gal_mutarotase_sf_dom"/>
</dbReference>
<evidence type="ECO:0000259" key="6">
    <source>
        <dbReference type="SMART" id="SM01038"/>
    </source>
</evidence>
<accession>A0ABP0I261</accession>
<evidence type="ECO:0000313" key="7">
    <source>
        <dbReference type="EMBL" id="CAK8995494.1"/>
    </source>
</evidence>
<evidence type="ECO:0000256" key="1">
    <source>
        <dbReference type="ARBA" id="ARBA00001412"/>
    </source>
</evidence>
<reference evidence="7 8" key="1">
    <citation type="submission" date="2024-02" db="EMBL/GenBank/DDBJ databases">
        <authorList>
            <person name="Chen Y."/>
            <person name="Shah S."/>
            <person name="Dougan E. K."/>
            <person name="Thang M."/>
            <person name="Chan C."/>
        </authorList>
    </citation>
    <scope>NUCLEOTIDE SEQUENCE [LARGE SCALE GENOMIC DNA]</scope>
</reference>
<evidence type="ECO:0000256" key="3">
    <source>
        <dbReference type="ARBA" id="ARBA00022801"/>
    </source>
</evidence>
<comment type="caution">
    <text evidence="7">The sequence shown here is derived from an EMBL/GenBank/DDBJ whole genome shotgun (WGS) entry which is preliminary data.</text>
</comment>
<dbReference type="EC" id="3.2.1.23" evidence="2"/>
<feature type="region of interest" description="Disordered" evidence="5">
    <location>
        <begin position="107"/>
        <end position="129"/>
    </location>
</feature>
<evidence type="ECO:0000313" key="8">
    <source>
        <dbReference type="Proteomes" id="UP001642484"/>
    </source>
</evidence>
<dbReference type="SUPFAM" id="SSF74650">
    <property type="entry name" value="Galactose mutarotase-like"/>
    <property type="match status" value="1"/>
</dbReference>
<dbReference type="InterPro" id="IPR004199">
    <property type="entry name" value="B-gal_small/dom_5"/>
</dbReference>
<comment type="catalytic activity">
    <reaction evidence="1">
        <text>Hydrolysis of terminal non-reducing beta-D-galactose residues in beta-D-galactosides.</text>
        <dbReference type="EC" id="3.2.1.23"/>
    </reaction>
</comment>
<feature type="compositionally biased region" description="Basic and acidic residues" evidence="5">
    <location>
        <begin position="519"/>
        <end position="528"/>
    </location>
</feature>
<gene>
    <name evidence="7" type="ORF">CCMP2556_LOCUS4042</name>
</gene>
<feature type="domain" description="Beta galactosidase small chain/" evidence="6">
    <location>
        <begin position="4"/>
        <end position="144"/>
    </location>
</feature>
<keyword evidence="3" id="KW-0378">Hydrolase</keyword>
<evidence type="ECO:0000256" key="4">
    <source>
        <dbReference type="ARBA" id="ARBA00023295"/>
    </source>
</evidence>
<feature type="region of interest" description="Disordered" evidence="5">
    <location>
        <begin position="454"/>
        <end position="474"/>
    </location>
</feature>
<sequence>MSPPLPVQLSRCEAKLASLPRVGLRFALPNRFGQLTWLGYGPQESYPDRKAGSDWTVHCRDVDASHVQYIVPSENGGKADVQWAAFTASSGEGLLLEYSCDDAAAEVDDPRDGKAKQRPAMTKGAQLSASRPTYSQGQYMFIWIQRIVALVELVKDPQVMKALKMRQAHEGWFWDMLKLFHRGGLMSSQPPDTDGLVDAVVPALAETVERLEELHGGLVDEGERPERPVTPQEELASLLERAQELSEVKIPEALQSRKNRPPKVTEGQKATLAQLSVAARLRGRLADFEELAPQSRPTEEAPDTLGILSHWHEKVSKEELGRSDAAQVLSALIRGERTIAELQRSEAACTRRWAALSQEARQRLDRIKGLRLKAQSCDERQRSMLLAAGERRKVLWSQLCNQSDQPETASRVHDQLLKLDSQRQELQSAISTCQAQLHRVASKRRQALRILDSTTQLGGPRTGETATGESGGAKAPALETIIQAELEAESLLWDLYLAERGRERRTEAMSDAIPSAPQRPDEPPKDEWPGQPSEVPTFAPQPDLQNDPADFTWSVEHAQPGEAPLTGAPLAPRVAQLIQRLALSRDDRREYERAQRAGGGPERRDGSPVRHDPIGGTQPALSLMKVVLDPEGVKQPPALEEPVWQDEAPVWQDEAAVWPAEEPIRWPSLPEFKENENEPIVPEPTWKASAPEVIWGELPFAPLYPQLVSQDASHACSCLSLLRNWKHNVV</sequence>
<dbReference type="InterPro" id="IPR050347">
    <property type="entry name" value="Bact_Beta-galactosidase"/>
</dbReference>
<organism evidence="7 8">
    <name type="scientific">Durusdinium trenchii</name>
    <dbReference type="NCBI Taxonomy" id="1381693"/>
    <lineage>
        <taxon>Eukaryota</taxon>
        <taxon>Sar</taxon>
        <taxon>Alveolata</taxon>
        <taxon>Dinophyceae</taxon>
        <taxon>Suessiales</taxon>
        <taxon>Symbiodiniaceae</taxon>
        <taxon>Durusdinium</taxon>
    </lineage>
</organism>
<dbReference type="InterPro" id="IPR014718">
    <property type="entry name" value="GH-type_carb-bd"/>
</dbReference>
<name>A0ABP0I261_9DINO</name>
<dbReference type="PANTHER" id="PTHR46323:SF2">
    <property type="entry name" value="BETA-GALACTOSIDASE"/>
    <property type="match status" value="1"/>
</dbReference>
<feature type="compositionally biased region" description="Basic and acidic residues" evidence="5">
    <location>
        <begin position="586"/>
        <end position="613"/>
    </location>
</feature>
<keyword evidence="8" id="KW-1185">Reference proteome</keyword>
<evidence type="ECO:0000256" key="2">
    <source>
        <dbReference type="ARBA" id="ARBA00012756"/>
    </source>
</evidence>
<dbReference type="Proteomes" id="UP001642484">
    <property type="component" value="Unassembled WGS sequence"/>
</dbReference>
<dbReference type="Pfam" id="PF02929">
    <property type="entry name" value="Bgal_small_N"/>
    <property type="match status" value="1"/>
</dbReference>
<feature type="region of interest" description="Disordered" evidence="5">
    <location>
        <begin position="586"/>
        <end position="618"/>
    </location>
</feature>
<dbReference type="SMART" id="SM01038">
    <property type="entry name" value="Bgal_small_N"/>
    <property type="match status" value="1"/>
</dbReference>